<dbReference type="EMBL" id="JASPKY010000100">
    <property type="protein sequence ID" value="KAK9737451.1"/>
    <property type="molecule type" value="Genomic_DNA"/>
</dbReference>
<feature type="region of interest" description="Disordered" evidence="1">
    <location>
        <begin position="81"/>
        <end position="117"/>
    </location>
</feature>
<feature type="compositionally biased region" description="Basic and acidic residues" evidence="1">
    <location>
        <begin position="1"/>
        <end position="24"/>
    </location>
</feature>
<feature type="region of interest" description="Disordered" evidence="1">
    <location>
        <begin position="1"/>
        <end position="69"/>
    </location>
</feature>
<comment type="caution">
    <text evidence="2">The sequence shown here is derived from an EMBL/GenBank/DDBJ whole genome shotgun (WGS) entry which is preliminary data.</text>
</comment>
<keyword evidence="3" id="KW-1185">Reference proteome</keyword>
<dbReference type="Proteomes" id="UP001458880">
    <property type="component" value="Unassembled WGS sequence"/>
</dbReference>
<accession>A0AAW1LUA0</accession>
<sequence>MSSKKPLSDKELYEETDKIFHENTESQESEYSGSENEDFIDFEESESEYVPSDDSFHEPDFKPSTSKKRKKLFSQVLINEGNEGTKTVPSDICPTDIEQKDDSVEQNVPVSTHHLKA</sequence>
<name>A0AAW1LUA0_POPJA</name>
<evidence type="ECO:0000313" key="3">
    <source>
        <dbReference type="Proteomes" id="UP001458880"/>
    </source>
</evidence>
<dbReference type="AlphaFoldDB" id="A0AAW1LUA0"/>
<feature type="compositionally biased region" description="Acidic residues" evidence="1">
    <location>
        <begin position="35"/>
        <end position="47"/>
    </location>
</feature>
<proteinExistence type="predicted"/>
<gene>
    <name evidence="2" type="ORF">QE152_g10710</name>
</gene>
<evidence type="ECO:0000313" key="2">
    <source>
        <dbReference type="EMBL" id="KAK9737451.1"/>
    </source>
</evidence>
<organism evidence="2 3">
    <name type="scientific">Popillia japonica</name>
    <name type="common">Japanese beetle</name>
    <dbReference type="NCBI Taxonomy" id="7064"/>
    <lineage>
        <taxon>Eukaryota</taxon>
        <taxon>Metazoa</taxon>
        <taxon>Ecdysozoa</taxon>
        <taxon>Arthropoda</taxon>
        <taxon>Hexapoda</taxon>
        <taxon>Insecta</taxon>
        <taxon>Pterygota</taxon>
        <taxon>Neoptera</taxon>
        <taxon>Endopterygota</taxon>
        <taxon>Coleoptera</taxon>
        <taxon>Polyphaga</taxon>
        <taxon>Scarabaeiformia</taxon>
        <taxon>Scarabaeidae</taxon>
        <taxon>Rutelinae</taxon>
        <taxon>Popillia</taxon>
    </lineage>
</organism>
<evidence type="ECO:0000256" key="1">
    <source>
        <dbReference type="SAM" id="MobiDB-lite"/>
    </source>
</evidence>
<protein>
    <submittedName>
        <fullName evidence="2">Uncharacterized protein</fullName>
    </submittedName>
</protein>
<reference evidence="2 3" key="1">
    <citation type="journal article" date="2024" name="BMC Genomics">
        <title>De novo assembly and annotation of Popillia japonica's genome with initial clues to its potential as an invasive pest.</title>
        <authorList>
            <person name="Cucini C."/>
            <person name="Boschi S."/>
            <person name="Funari R."/>
            <person name="Cardaioli E."/>
            <person name="Iannotti N."/>
            <person name="Marturano G."/>
            <person name="Paoli F."/>
            <person name="Bruttini M."/>
            <person name="Carapelli A."/>
            <person name="Frati F."/>
            <person name="Nardi F."/>
        </authorList>
    </citation>
    <scope>NUCLEOTIDE SEQUENCE [LARGE SCALE GENOMIC DNA]</scope>
    <source>
        <strain evidence="2">DMR45628</strain>
    </source>
</reference>